<gene>
    <name evidence="2" type="ORF">EV652_11734</name>
</gene>
<proteinExistence type="predicted"/>
<protein>
    <submittedName>
        <fullName evidence="2">Uncharacterized protein</fullName>
    </submittedName>
</protein>
<comment type="caution">
    <text evidence="2">The sequence shown here is derived from an EMBL/GenBank/DDBJ whole genome shotgun (WGS) entry which is preliminary data.</text>
</comment>
<evidence type="ECO:0000313" key="3">
    <source>
        <dbReference type="Proteomes" id="UP000294508"/>
    </source>
</evidence>
<dbReference type="Proteomes" id="UP000294508">
    <property type="component" value="Unassembled WGS sequence"/>
</dbReference>
<feature type="chain" id="PRO_5020466875" evidence="1">
    <location>
        <begin position="27"/>
        <end position="301"/>
    </location>
</feature>
<evidence type="ECO:0000256" key="1">
    <source>
        <dbReference type="SAM" id="SignalP"/>
    </source>
</evidence>
<dbReference type="EMBL" id="SLWN01000017">
    <property type="protein sequence ID" value="TCO17582.1"/>
    <property type="molecule type" value="Genomic_DNA"/>
</dbReference>
<name>A0A4R2H002_9ACTN</name>
<dbReference type="AlphaFoldDB" id="A0A4R2H002"/>
<reference evidence="2 3" key="1">
    <citation type="journal article" date="2015" name="Stand. Genomic Sci.">
        <title>Genomic Encyclopedia of Bacterial and Archaeal Type Strains, Phase III: the genomes of soil and plant-associated and newly described type strains.</title>
        <authorList>
            <person name="Whitman W.B."/>
            <person name="Woyke T."/>
            <person name="Klenk H.P."/>
            <person name="Zhou Y."/>
            <person name="Lilburn T.G."/>
            <person name="Beck B.J."/>
            <person name="De Vos P."/>
            <person name="Vandamme P."/>
            <person name="Eisen J.A."/>
            <person name="Garrity G."/>
            <person name="Hugenholtz P."/>
            <person name="Kyrpides N.C."/>
        </authorList>
    </citation>
    <scope>NUCLEOTIDE SEQUENCE [LARGE SCALE GENOMIC DNA]</scope>
    <source>
        <strain evidence="2 3">VKM Ac-2572</strain>
    </source>
</reference>
<evidence type="ECO:0000313" key="2">
    <source>
        <dbReference type="EMBL" id="TCO17582.1"/>
    </source>
</evidence>
<keyword evidence="3" id="KW-1185">Reference proteome</keyword>
<keyword evidence="1" id="KW-0732">Signal</keyword>
<accession>A0A4R2H002</accession>
<sequence>MWRRMTGVGCGAVLSLGAVMAPAAEAAVTAPCTTWVGSVTSAGAQTFKAVSATAPPSLTRSTTSAGVYAPGQVRIASHFEDYPKSGAGSVRAGYVVIGDALYHSAYAVDGTDNVEPPGPSLQRIGGGWSNFSLVEWSAYDAGAVGPRTELYGLRKDGVLVRWHQQDNGWRSTGSYPGFGAVKTMTLISKQPTYDTFLANTKGGALYTIRIPVTSPMKPVVKSVRTRTWQGFETLTASKCGQYGTLLLGIDKDTKTGFLYAVGRANGTSTVIKGLGQVSTTFPDPVDFRWSPPSFADNLNGE</sequence>
<organism evidence="2 3">
    <name type="scientific">Kribbella steppae</name>
    <dbReference type="NCBI Taxonomy" id="2512223"/>
    <lineage>
        <taxon>Bacteria</taxon>
        <taxon>Bacillati</taxon>
        <taxon>Actinomycetota</taxon>
        <taxon>Actinomycetes</taxon>
        <taxon>Propionibacteriales</taxon>
        <taxon>Kribbellaceae</taxon>
        <taxon>Kribbella</taxon>
    </lineage>
</organism>
<feature type="signal peptide" evidence="1">
    <location>
        <begin position="1"/>
        <end position="26"/>
    </location>
</feature>